<comment type="cofactor">
    <cofactor evidence="1">
        <name>Mg(2+)</name>
        <dbReference type="ChEBI" id="CHEBI:18420"/>
    </cofactor>
</comment>
<dbReference type="PANTHER" id="PTHR33571">
    <property type="entry name" value="SSL8005 PROTEIN"/>
    <property type="match status" value="1"/>
</dbReference>
<proteinExistence type="inferred from homology"/>
<name>A0ABU6IZE5_9ACTN</name>
<dbReference type="InterPro" id="IPR002934">
    <property type="entry name" value="Polymerase_NTP_transf_dom"/>
</dbReference>
<reference evidence="11 12" key="1">
    <citation type="submission" date="2024-01" db="EMBL/GenBank/DDBJ databases">
        <title>novel species in genus Adlercreutzia.</title>
        <authorList>
            <person name="Liu X."/>
        </authorList>
    </citation>
    <scope>NUCLEOTIDE SEQUENCE [LARGE SCALE GENOMIC DNA]</scope>
    <source>
        <strain evidence="11 12">R22</strain>
    </source>
</reference>
<keyword evidence="7" id="KW-0067">ATP-binding</keyword>
<keyword evidence="12" id="KW-1185">Reference proteome</keyword>
<sequence>MPPYTIEQIRNEVSRASEEYNATAPFEEKIASVSLFGSYADGRATRRSDIDLLVRFTSAVVSLFTLARVLSCMEERLGVSVDVVQDPVPDGSLLVVNKVVPLYEGL</sequence>
<keyword evidence="2" id="KW-1277">Toxin-antitoxin system</keyword>
<dbReference type="SUPFAM" id="SSF81301">
    <property type="entry name" value="Nucleotidyltransferase"/>
    <property type="match status" value="1"/>
</dbReference>
<dbReference type="EC" id="2.7.7.-" evidence="11"/>
<evidence type="ECO:0000313" key="12">
    <source>
        <dbReference type="Proteomes" id="UP001343724"/>
    </source>
</evidence>
<evidence type="ECO:0000256" key="9">
    <source>
        <dbReference type="ARBA" id="ARBA00038276"/>
    </source>
</evidence>
<dbReference type="InterPro" id="IPR052038">
    <property type="entry name" value="Type-VII_TA_antitoxin"/>
</dbReference>
<dbReference type="Pfam" id="PF01909">
    <property type="entry name" value="NTP_transf_2"/>
    <property type="match status" value="1"/>
</dbReference>
<evidence type="ECO:0000256" key="1">
    <source>
        <dbReference type="ARBA" id="ARBA00001946"/>
    </source>
</evidence>
<accession>A0ABU6IZE5</accession>
<dbReference type="PANTHER" id="PTHR33571:SF12">
    <property type="entry name" value="BSL3053 PROTEIN"/>
    <property type="match status" value="1"/>
</dbReference>
<dbReference type="EMBL" id="JAYMFH010000007">
    <property type="protein sequence ID" value="MEC4295040.1"/>
    <property type="molecule type" value="Genomic_DNA"/>
</dbReference>
<evidence type="ECO:0000256" key="7">
    <source>
        <dbReference type="ARBA" id="ARBA00022840"/>
    </source>
</evidence>
<evidence type="ECO:0000259" key="10">
    <source>
        <dbReference type="Pfam" id="PF01909"/>
    </source>
</evidence>
<evidence type="ECO:0000256" key="3">
    <source>
        <dbReference type="ARBA" id="ARBA00022679"/>
    </source>
</evidence>
<evidence type="ECO:0000256" key="5">
    <source>
        <dbReference type="ARBA" id="ARBA00022723"/>
    </source>
</evidence>
<dbReference type="RefSeq" id="WP_326439842.1">
    <property type="nucleotide sequence ID" value="NZ_JAYMFH010000007.1"/>
</dbReference>
<keyword evidence="8" id="KW-0460">Magnesium</keyword>
<organism evidence="11 12">
    <name type="scientific">Adlercreutzia shanghongiae</name>
    <dbReference type="NCBI Taxonomy" id="3111773"/>
    <lineage>
        <taxon>Bacteria</taxon>
        <taxon>Bacillati</taxon>
        <taxon>Actinomycetota</taxon>
        <taxon>Coriobacteriia</taxon>
        <taxon>Eggerthellales</taxon>
        <taxon>Eggerthellaceae</taxon>
        <taxon>Adlercreutzia</taxon>
    </lineage>
</organism>
<dbReference type="Proteomes" id="UP001343724">
    <property type="component" value="Unassembled WGS sequence"/>
</dbReference>
<dbReference type="CDD" id="cd05403">
    <property type="entry name" value="NT_KNTase_like"/>
    <property type="match status" value="1"/>
</dbReference>
<keyword evidence="4 11" id="KW-0548">Nucleotidyltransferase</keyword>
<evidence type="ECO:0000256" key="4">
    <source>
        <dbReference type="ARBA" id="ARBA00022695"/>
    </source>
</evidence>
<evidence type="ECO:0000256" key="8">
    <source>
        <dbReference type="ARBA" id="ARBA00022842"/>
    </source>
</evidence>
<evidence type="ECO:0000256" key="6">
    <source>
        <dbReference type="ARBA" id="ARBA00022741"/>
    </source>
</evidence>
<comment type="similarity">
    <text evidence="9">Belongs to the MntA antitoxin family.</text>
</comment>
<comment type="caution">
    <text evidence="11">The sequence shown here is derived from an EMBL/GenBank/DDBJ whole genome shotgun (WGS) entry which is preliminary data.</text>
</comment>
<keyword evidence="5" id="KW-0479">Metal-binding</keyword>
<dbReference type="Gene3D" id="3.30.460.10">
    <property type="entry name" value="Beta Polymerase, domain 2"/>
    <property type="match status" value="1"/>
</dbReference>
<keyword evidence="6" id="KW-0547">Nucleotide-binding</keyword>
<evidence type="ECO:0000256" key="2">
    <source>
        <dbReference type="ARBA" id="ARBA00022649"/>
    </source>
</evidence>
<dbReference type="InterPro" id="IPR043519">
    <property type="entry name" value="NT_sf"/>
</dbReference>
<dbReference type="GO" id="GO:0016779">
    <property type="term" value="F:nucleotidyltransferase activity"/>
    <property type="evidence" value="ECO:0007669"/>
    <property type="project" value="UniProtKB-KW"/>
</dbReference>
<protein>
    <submittedName>
        <fullName evidence="11">Nucleotidyltransferase domain-containing protein</fullName>
        <ecNumber evidence="11">2.7.7.-</ecNumber>
    </submittedName>
</protein>
<gene>
    <name evidence="11" type="ORF">VJ920_06935</name>
</gene>
<feature type="domain" description="Polymerase nucleotidyl transferase" evidence="10">
    <location>
        <begin position="27"/>
        <end position="84"/>
    </location>
</feature>
<evidence type="ECO:0000313" key="11">
    <source>
        <dbReference type="EMBL" id="MEC4295040.1"/>
    </source>
</evidence>
<keyword evidence="3 11" id="KW-0808">Transferase</keyword>